<comment type="subcellular location">
    <subcellularLocation>
        <location evidence="1">Nucleus</location>
    </subcellularLocation>
</comment>
<organism evidence="9 10">
    <name type="scientific">Phialocephala subalpina</name>
    <dbReference type="NCBI Taxonomy" id="576137"/>
    <lineage>
        <taxon>Eukaryota</taxon>
        <taxon>Fungi</taxon>
        <taxon>Dikarya</taxon>
        <taxon>Ascomycota</taxon>
        <taxon>Pezizomycotina</taxon>
        <taxon>Leotiomycetes</taxon>
        <taxon>Helotiales</taxon>
        <taxon>Mollisiaceae</taxon>
        <taxon>Phialocephala</taxon>
        <taxon>Phialocephala fortinii species complex</taxon>
    </lineage>
</organism>
<dbReference type="AlphaFoldDB" id="A0A1L7WFX8"/>
<dbReference type="GO" id="GO:0045893">
    <property type="term" value="P:positive regulation of DNA-templated transcription"/>
    <property type="evidence" value="ECO:0007669"/>
    <property type="project" value="TreeGrafter"/>
</dbReference>
<feature type="region of interest" description="Disordered" evidence="7">
    <location>
        <begin position="124"/>
        <end position="281"/>
    </location>
</feature>
<dbReference type="STRING" id="576137.A0A1L7WFX8"/>
<reference evidence="9 10" key="1">
    <citation type="submission" date="2016-03" db="EMBL/GenBank/DDBJ databases">
        <authorList>
            <person name="Ploux O."/>
        </authorList>
    </citation>
    <scope>NUCLEOTIDE SEQUENCE [LARGE SCALE GENOMIC DNA]</scope>
    <source>
        <strain evidence="9 10">UAMH 11012</strain>
    </source>
</reference>
<proteinExistence type="predicted"/>
<dbReference type="SMART" id="SM00249">
    <property type="entry name" value="PHD"/>
    <property type="match status" value="1"/>
</dbReference>
<dbReference type="GO" id="GO:0008270">
    <property type="term" value="F:zinc ion binding"/>
    <property type="evidence" value="ECO:0007669"/>
    <property type="project" value="UniProtKB-KW"/>
</dbReference>
<evidence type="ECO:0000256" key="4">
    <source>
        <dbReference type="ARBA" id="ARBA00022833"/>
    </source>
</evidence>
<dbReference type="PROSITE" id="PS50016">
    <property type="entry name" value="ZF_PHD_2"/>
    <property type="match status" value="1"/>
</dbReference>
<feature type="region of interest" description="Disordered" evidence="7">
    <location>
        <begin position="1"/>
        <end position="23"/>
    </location>
</feature>
<keyword evidence="3 6" id="KW-0863">Zinc-finger</keyword>
<name>A0A1L7WFX8_9HELO</name>
<dbReference type="PANTHER" id="PTHR46174">
    <property type="entry name" value="CXXC-TYPE ZINC FINGER PROTEIN 1"/>
    <property type="match status" value="1"/>
</dbReference>
<keyword evidence="2" id="KW-0479">Metal-binding</keyword>
<gene>
    <name evidence="9" type="ORF">PAC_01552</name>
</gene>
<dbReference type="Pfam" id="PF00628">
    <property type="entry name" value="PHD"/>
    <property type="match status" value="1"/>
</dbReference>
<accession>A0A1L7WFX8</accession>
<feature type="compositionally biased region" description="Low complexity" evidence="7">
    <location>
        <begin position="11"/>
        <end position="23"/>
    </location>
</feature>
<dbReference type="PROSITE" id="PS01359">
    <property type="entry name" value="ZF_PHD_1"/>
    <property type="match status" value="1"/>
</dbReference>
<dbReference type="InterPro" id="IPR011011">
    <property type="entry name" value="Znf_FYVE_PHD"/>
</dbReference>
<dbReference type="InterPro" id="IPR019787">
    <property type="entry name" value="Znf_PHD-finger"/>
</dbReference>
<dbReference type="Gene3D" id="3.30.40.10">
    <property type="entry name" value="Zinc/RING finger domain, C3HC4 (zinc finger)"/>
    <property type="match status" value="1"/>
</dbReference>
<dbReference type="SUPFAM" id="SSF57903">
    <property type="entry name" value="FYVE/PHD zinc finger"/>
    <property type="match status" value="1"/>
</dbReference>
<dbReference type="InterPro" id="IPR037869">
    <property type="entry name" value="Spp1/CFP1"/>
</dbReference>
<keyword evidence="10" id="KW-1185">Reference proteome</keyword>
<dbReference type="PANTHER" id="PTHR46174:SF1">
    <property type="entry name" value="CXXC-TYPE ZINC FINGER PROTEIN 1"/>
    <property type="match status" value="1"/>
</dbReference>
<dbReference type="Proteomes" id="UP000184330">
    <property type="component" value="Unassembled WGS sequence"/>
</dbReference>
<evidence type="ECO:0000256" key="2">
    <source>
        <dbReference type="ARBA" id="ARBA00022723"/>
    </source>
</evidence>
<feature type="compositionally biased region" description="Polar residues" evidence="7">
    <location>
        <begin position="260"/>
        <end position="277"/>
    </location>
</feature>
<evidence type="ECO:0000256" key="1">
    <source>
        <dbReference type="ARBA" id="ARBA00004123"/>
    </source>
</evidence>
<evidence type="ECO:0000256" key="5">
    <source>
        <dbReference type="ARBA" id="ARBA00023242"/>
    </source>
</evidence>
<evidence type="ECO:0000256" key="7">
    <source>
        <dbReference type="SAM" id="MobiDB-lite"/>
    </source>
</evidence>
<feature type="domain" description="PHD-type" evidence="8">
    <location>
        <begin position="283"/>
        <end position="335"/>
    </location>
</feature>
<protein>
    <submittedName>
        <fullName evidence="9">Related to SPP1 Subunit of the COMPASS complex, which methylates histone H3 on lysine 4</fullName>
    </submittedName>
</protein>
<keyword evidence="5" id="KW-0539">Nucleus</keyword>
<evidence type="ECO:0000313" key="9">
    <source>
        <dbReference type="EMBL" id="CZR51675.1"/>
    </source>
</evidence>
<dbReference type="InterPro" id="IPR001965">
    <property type="entry name" value="Znf_PHD"/>
</dbReference>
<keyword evidence="4" id="KW-0862">Zinc</keyword>
<dbReference type="EMBL" id="FJOG01000002">
    <property type="protein sequence ID" value="CZR51675.1"/>
    <property type="molecule type" value="Genomic_DNA"/>
</dbReference>
<dbReference type="OrthoDB" id="436852at2759"/>
<sequence length="623" mass="68022">MESDSNDIEMAGSSSAQASAAPSAASQKAIAEAWVAGTITSAQAITHSDHPFFVKSTNLDGFKYKYPEAKPTPEGEDDQVWNKTYTAADSRMYNKNGKDANQSRKFRLSGETYKLTLRIHLENKQKYASKQANPLAPPGGDASAPKAPPKPKAPSTKTSSFSMNDSSSDMRDLAAGMIPMSISEKIKSEGRNRKSSSVAAPSIRDSPGPSATPTMAGPATKAGSPPPPKIEKPAPKKKGTAAPVKKPAPKKGKPDANKPSNISTGTPSTKPPSASDSESNDGGEYCICRGPDDHRMMVFCDGGCEDWYHCSCVSVDEEDAKELLDRFICPKCKTAEKYTTWKRMCRYYNVDKTHRKAARVNDNSKYCSDKCNQDFWAHVASLVRKDDAPSMGGALNAKEVAMLMASIKTAADFHALGKKPRLPVKEGADPNRPVGLDYLSPEEATELDSIKTQKDGIEGEIQGIQNQQKLLKMVHERSIVAANHPSLDVKDICGYDNRLAMNDAEFARWMKTEEGKKAFKTGSLGPRTAETKGIGAIIPYPGQATPAAADVPEALDNICLKGRKKCKHSGWREVHNQDFIFTQTQLRDKLKKLQEKENEIIDDAETREATKEYYADNVTEQLF</sequence>
<evidence type="ECO:0000259" key="8">
    <source>
        <dbReference type="PROSITE" id="PS50016"/>
    </source>
</evidence>
<evidence type="ECO:0000256" key="6">
    <source>
        <dbReference type="PROSITE-ProRule" id="PRU00146"/>
    </source>
</evidence>
<evidence type="ECO:0000313" key="10">
    <source>
        <dbReference type="Proteomes" id="UP000184330"/>
    </source>
</evidence>
<dbReference type="GO" id="GO:0048188">
    <property type="term" value="C:Set1C/COMPASS complex"/>
    <property type="evidence" value="ECO:0007669"/>
    <property type="project" value="InterPro"/>
</dbReference>
<feature type="compositionally biased region" description="Low complexity" evidence="7">
    <location>
        <begin position="153"/>
        <end position="167"/>
    </location>
</feature>
<dbReference type="InterPro" id="IPR013083">
    <property type="entry name" value="Znf_RING/FYVE/PHD"/>
</dbReference>
<dbReference type="InterPro" id="IPR019786">
    <property type="entry name" value="Zinc_finger_PHD-type_CS"/>
</dbReference>
<evidence type="ECO:0000256" key="3">
    <source>
        <dbReference type="ARBA" id="ARBA00022771"/>
    </source>
</evidence>